<organism evidence="1">
    <name type="scientific">marine sediment metagenome</name>
    <dbReference type="NCBI Taxonomy" id="412755"/>
    <lineage>
        <taxon>unclassified sequences</taxon>
        <taxon>metagenomes</taxon>
        <taxon>ecological metagenomes</taxon>
    </lineage>
</organism>
<gene>
    <name evidence="1" type="ORF">S01H1_59544</name>
</gene>
<evidence type="ECO:0000313" key="1">
    <source>
        <dbReference type="EMBL" id="GAG14556.1"/>
    </source>
</evidence>
<dbReference type="Gene3D" id="3.90.226.30">
    <property type="match status" value="1"/>
</dbReference>
<feature type="non-terminal residue" evidence="1">
    <location>
        <position position="1"/>
    </location>
</feature>
<sequence>RGRDADTGTGNPTTGRGKIFENDLRLDMIEAARLAGVDYSVQIVYNGKREPVAVYAGDIVDSHIEACRYANKHYVHDPVDTKDYDIIIRNSYPQARQAGVGPPGGMRDGGSSIVILQNPMCRSTFHSLREHRWYRNTSWWETFYRESVSGDRGGGNVGQHIIFSQYVAKKDLINVYRQPNVKVARTWEEVLGYLEPAHRGGARAALFPYSQIQHPPLKLS</sequence>
<comment type="caution">
    <text evidence="1">The sequence shown here is derived from an EMBL/GenBank/DDBJ whole genome shotgun (WGS) entry which is preliminary data.</text>
</comment>
<name>X0WPF2_9ZZZZ</name>
<reference evidence="1" key="1">
    <citation type="journal article" date="2014" name="Front. Microbiol.">
        <title>High frequency of phylogenetically diverse reductive dehalogenase-homologous genes in deep subseafloor sedimentary metagenomes.</title>
        <authorList>
            <person name="Kawai M."/>
            <person name="Futagami T."/>
            <person name="Toyoda A."/>
            <person name="Takaki Y."/>
            <person name="Nishi S."/>
            <person name="Hori S."/>
            <person name="Arai W."/>
            <person name="Tsubouchi T."/>
            <person name="Morono Y."/>
            <person name="Uchiyama I."/>
            <person name="Ito T."/>
            <person name="Fujiyama A."/>
            <person name="Inagaki F."/>
            <person name="Takami H."/>
        </authorList>
    </citation>
    <scope>NUCLEOTIDE SEQUENCE</scope>
    <source>
        <strain evidence="1">Expedition CK06-06</strain>
    </source>
</reference>
<accession>X0WPF2</accession>
<dbReference type="AlphaFoldDB" id="X0WPF2"/>
<dbReference type="Gene3D" id="3.40.50.11440">
    <property type="match status" value="1"/>
</dbReference>
<dbReference type="EMBL" id="BARS01038950">
    <property type="protein sequence ID" value="GAG14556.1"/>
    <property type="molecule type" value="Genomic_DNA"/>
</dbReference>
<protein>
    <submittedName>
        <fullName evidence="1">Uncharacterized protein</fullName>
    </submittedName>
</protein>
<dbReference type="InterPro" id="IPR043166">
    <property type="entry name" value="LarA-like_C"/>
</dbReference>
<proteinExistence type="predicted"/>